<dbReference type="RefSeq" id="XP_022285364.1">
    <property type="nucleotide sequence ID" value="XM_022429582.1"/>
</dbReference>
<gene>
    <name evidence="1" type="ORF">VFPPC_17909</name>
</gene>
<dbReference type="GeneID" id="33936806"/>
<dbReference type="Proteomes" id="UP000078397">
    <property type="component" value="Unassembled WGS sequence"/>
</dbReference>
<protein>
    <submittedName>
        <fullName evidence="1">Uncharacterized protein</fullName>
    </submittedName>
</protein>
<name>A0A219AQ13_METCM</name>
<accession>A0A219AQ13</accession>
<organism evidence="1 2">
    <name type="scientific">Pochonia chlamydosporia 170</name>
    <dbReference type="NCBI Taxonomy" id="1380566"/>
    <lineage>
        <taxon>Eukaryota</taxon>
        <taxon>Fungi</taxon>
        <taxon>Dikarya</taxon>
        <taxon>Ascomycota</taxon>
        <taxon>Pezizomycotina</taxon>
        <taxon>Sordariomycetes</taxon>
        <taxon>Hypocreomycetidae</taxon>
        <taxon>Hypocreales</taxon>
        <taxon>Clavicipitaceae</taxon>
        <taxon>Pochonia</taxon>
    </lineage>
</organism>
<evidence type="ECO:0000313" key="1">
    <source>
        <dbReference type="EMBL" id="OWT42898.1"/>
    </source>
</evidence>
<dbReference type="EMBL" id="LSBJ02000005">
    <property type="protein sequence ID" value="OWT42898.1"/>
    <property type="molecule type" value="Genomic_DNA"/>
</dbReference>
<proteinExistence type="predicted"/>
<reference evidence="1 2" key="1">
    <citation type="journal article" date="2016" name="PLoS Pathog.">
        <title>Biosynthesis of antibiotic leucinostatins in bio-control fungus Purpureocillium lilacinum and their inhibition on phytophthora revealed by genome mining.</title>
        <authorList>
            <person name="Wang G."/>
            <person name="Liu Z."/>
            <person name="Lin R."/>
            <person name="Li E."/>
            <person name="Mao Z."/>
            <person name="Ling J."/>
            <person name="Yang Y."/>
            <person name="Yin W.B."/>
            <person name="Xie B."/>
        </authorList>
    </citation>
    <scope>NUCLEOTIDE SEQUENCE [LARGE SCALE GENOMIC DNA]</scope>
    <source>
        <strain evidence="1">170</strain>
    </source>
</reference>
<dbReference type="AlphaFoldDB" id="A0A219AQ13"/>
<sequence length="108" mass="12051">MILVGSSLGGMASRLSQTLSGSGTSQYESGMDKTVLKDRLRCLSRLYSSQNTLLRSSRRSNSTNVASERSLWQEHKGFAQGETDAGHRSSSRFNWRERVSLTAFDHHL</sequence>
<evidence type="ECO:0000313" key="2">
    <source>
        <dbReference type="Proteomes" id="UP000078397"/>
    </source>
</evidence>
<keyword evidence="2" id="KW-1185">Reference proteome</keyword>
<dbReference type="KEGG" id="pchm:VFPPC_17909"/>
<comment type="caution">
    <text evidence="1">The sequence shown here is derived from an EMBL/GenBank/DDBJ whole genome shotgun (WGS) entry which is preliminary data.</text>
</comment>